<evidence type="ECO:0000313" key="1">
    <source>
        <dbReference type="EMBL" id="KAL3396246.1"/>
    </source>
</evidence>
<sequence>MGLHIDARLRFNQHLRTVSEKTARGTGALAKIMPNTGGPRSSRRELYAHVVDSILLYGAPIRRCATETQAYICQTEAVHRLACLRVTSG</sequence>
<dbReference type="Proteomes" id="UP001627154">
    <property type="component" value="Unassembled WGS sequence"/>
</dbReference>
<dbReference type="AlphaFoldDB" id="A0ABD2WT78"/>
<gene>
    <name evidence="1" type="ORF">TKK_009832</name>
</gene>
<accession>A0ABD2WT78</accession>
<keyword evidence="2" id="KW-1185">Reference proteome</keyword>
<dbReference type="EMBL" id="JBJJXI010000073">
    <property type="protein sequence ID" value="KAL3396246.1"/>
    <property type="molecule type" value="Genomic_DNA"/>
</dbReference>
<reference evidence="1 2" key="1">
    <citation type="journal article" date="2024" name="bioRxiv">
        <title>A reference genome for Trichogramma kaykai: A tiny desert-dwelling parasitoid wasp with competing sex-ratio distorters.</title>
        <authorList>
            <person name="Culotta J."/>
            <person name="Lindsey A.R."/>
        </authorList>
    </citation>
    <scope>NUCLEOTIDE SEQUENCE [LARGE SCALE GENOMIC DNA]</scope>
    <source>
        <strain evidence="1 2">KSX58</strain>
    </source>
</reference>
<comment type="caution">
    <text evidence="1">The sequence shown here is derived from an EMBL/GenBank/DDBJ whole genome shotgun (WGS) entry which is preliminary data.</text>
</comment>
<evidence type="ECO:0000313" key="2">
    <source>
        <dbReference type="Proteomes" id="UP001627154"/>
    </source>
</evidence>
<organism evidence="1 2">
    <name type="scientific">Trichogramma kaykai</name>
    <dbReference type="NCBI Taxonomy" id="54128"/>
    <lineage>
        <taxon>Eukaryota</taxon>
        <taxon>Metazoa</taxon>
        <taxon>Ecdysozoa</taxon>
        <taxon>Arthropoda</taxon>
        <taxon>Hexapoda</taxon>
        <taxon>Insecta</taxon>
        <taxon>Pterygota</taxon>
        <taxon>Neoptera</taxon>
        <taxon>Endopterygota</taxon>
        <taxon>Hymenoptera</taxon>
        <taxon>Apocrita</taxon>
        <taxon>Proctotrupomorpha</taxon>
        <taxon>Chalcidoidea</taxon>
        <taxon>Trichogrammatidae</taxon>
        <taxon>Trichogramma</taxon>
    </lineage>
</organism>
<proteinExistence type="predicted"/>
<name>A0ABD2WT78_9HYME</name>
<protein>
    <submittedName>
        <fullName evidence="1">Uncharacterized protein</fullName>
    </submittedName>
</protein>